<dbReference type="AlphaFoldDB" id="A0A398CC76"/>
<dbReference type="SMART" id="SM00749">
    <property type="entry name" value="BON"/>
    <property type="match status" value="3"/>
</dbReference>
<accession>A0A398CC76</accession>
<feature type="domain" description="BON" evidence="2">
    <location>
        <begin position="149"/>
        <end position="217"/>
    </location>
</feature>
<keyword evidence="4" id="KW-1185">Reference proteome</keyword>
<keyword evidence="1" id="KW-0732">Signal</keyword>
<dbReference type="OrthoDB" id="870892at2"/>
<dbReference type="Pfam" id="PF04972">
    <property type="entry name" value="BON"/>
    <property type="match status" value="3"/>
</dbReference>
<name>A0A398CC76_9BURK</name>
<comment type="caution">
    <text evidence="3">The sequence shown here is derived from an EMBL/GenBank/DDBJ whole genome shotgun (WGS) entry which is preliminary data.</text>
</comment>
<evidence type="ECO:0000259" key="2">
    <source>
        <dbReference type="PROSITE" id="PS50914"/>
    </source>
</evidence>
<feature type="domain" description="BON" evidence="2">
    <location>
        <begin position="78"/>
        <end position="146"/>
    </location>
</feature>
<sequence length="217" mass="23541">MKSDIQIKKDVEDELDWDPSINAAEVGVAVKDGVVTLSGQLDSFIEKYEVEKVVQRVAGVRAVAIEIDVKLNGGSKRSDTEIAHAVETALAWHSSVPAERIKAKVEKGWVTLSGEVDWEYQRATAANLVRPLLGVVGVSNAIVLKPRTTPGNIEKRIRDALTRRAEREAKGIEVSINGSTAVLRGSVHTWAEREAAQGAAWSAPGVTRVDNELRVNS</sequence>
<dbReference type="InterPro" id="IPR051686">
    <property type="entry name" value="Lipoprotein_DolP"/>
</dbReference>
<dbReference type="PANTHER" id="PTHR34606:SF4">
    <property type="entry name" value="OUTER MEMBRANE LIPOPROTEIN DOLP"/>
    <property type="match status" value="1"/>
</dbReference>
<dbReference type="Gene3D" id="3.30.1340.30">
    <property type="match status" value="3"/>
</dbReference>
<evidence type="ECO:0000256" key="1">
    <source>
        <dbReference type="ARBA" id="ARBA00022729"/>
    </source>
</evidence>
<gene>
    <name evidence="3" type="ORF">D3F03_10255</name>
</gene>
<evidence type="ECO:0000313" key="3">
    <source>
        <dbReference type="EMBL" id="RID98587.1"/>
    </source>
</evidence>
<feature type="domain" description="BON" evidence="2">
    <location>
        <begin position="3"/>
        <end position="71"/>
    </location>
</feature>
<dbReference type="PROSITE" id="PS50914">
    <property type="entry name" value="BON"/>
    <property type="match status" value="3"/>
</dbReference>
<evidence type="ECO:0000313" key="4">
    <source>
        <dbReference type="Proteomes" id="UP000266302"/>
    </source>
</evidence>
<dbReference type="Proteomes" id="UP000266302">
    <property type="component" value="Unassembled WGS sequence"/>
</dbReference>
<dbReference type="PANTHER" id="PTHR34606">
    <property type="entry name" value="BON DOMAIN-CONTAINING PROTEIN"/>
    <property type="match status" value="1"/>
</dbReference>
<organism evidence="3 4">
    <name type="scientific">Simplicispira hankyongi</name>
    <dbReference type="NCBI Taxonomy" id="2315688"/>
    <lineage>
        <taxon>Bacteria</taxon>
        <taxon>Pseudomonadati</taxon>
        <taxon>Pseudomonadota</taxon>
        <taxon>Betaproteobacteria</taxon>
        <taxon>Burkholderiales</taxon>
        <taxon>Comamonadaceae</taxon>
        <taxon>Simplicispira</taxon>
    </lineage>
</organism>
<proteinExistence type="predicted"/>
<dbReference type="InterPro" id="IPR014004">
    <property type="entry name" value="Transpt-assoc_nodulatn_dom_bac"/>
</dbReference>
<protein>
    <submittedName>
        <fullName evidence="3">BON domain-containing protein</fullName>
    </submittedName>
</protein>
<reference evidence="3 4" key="1">
    <citation type="submission" date="2018-09" db="EMBL/GenBank/DDBJ databases">
        <title>Draft genome of Simplicispira sp. NY-02.</title>
        <authorList>
            <person name="Im W.T."/>
        </authorList>
    </citation>
    <scope>NUCLEOTIDE SEQUENCE [LARGE SCALE GENOMIC DNA]</scope>
    <source>
        <strain evidence="3 4">NY-02</strain>
    </source>
</reference>
<dbReference type="EMBL" id="QXJC01000003">
    <property type="protein sequence ID" value="RID98587.1"/>
    <property type="molecule type" value="Genomic_DNA"/>
</dbReference>
<dbReference type="InterPro" id="IPR007055">
    <property type="entry name" value="BON_dom"/>
</dbReference>
<dbReference type="RefSeq" id="WP_119109252.1">
    <property type="nucleotide sequence ID" value="NZ_QXJC01000003.1"/>
</dbReference>